<sequence>MDRGEFTGHGFFLSVIVNNFDLFSASTGFGSGVLVGTDHELLL</sequence>
<reference evidence="1 2" key="1">
    <citation type="submission" date="2017-07" db="EMBL/GenBank/DDBJ databases">
        <title>Draft genome of Ochrobactrum lupini type strain LUP21.</title>
        <authorList>
            <person name="Krzyzanowska D.M."/>
            <person name="Jafra S."/>
        </authorList>
    </citation>
    <scope>NUCLEOTIDE SEQUENCE [LARGE SCALE GENOMIC DNA]</scope>
    <source>
        <strain evidence="1 2">LUP21</strain>
    </source>
</reference>
<evidence type="ECO:0000313" key="1">
    <source>
        <dbReference type="EMBL" id="OYR32443.1"/>
    </source>
</evidence>
<organism evidence="1 2">
    <name type="scientific">Brucella lupini</name>
    <dbReference type="NCBI Taxonomy" id="255457"/>
    <lineage>
        <taxon>Bacteria</taxon>
        <taxon>Pseudomonadati</taxon>
        <taxon>Pseudomonadota</taxon>
        <taxon>Alphaproteobacteria</taxon>
        <taxon>Hyphomicrobiales</taxon>
        <taxon>Brucellaceae</taxon>
        <taxon>Brucella/Ochrobactrum group</taxon>
        <taxon>Brucella</taxon>
    </lineage>
</organism>
<name>A0A256GZ55_9HYPH</name>
<accession>A0A256GZ55</accession>
<gene>
    <name evidence="1" type="ORF">CES86_0099</name>
</gene>
<dbReference type="EMBL" id="NNRN01000029">
    <property type="protein sequence ID" value="OYR32443.1"/>
    <property type="molecule type" value="Genomic_DNA"/>
</dbReference>
<dbReference type="AlphaFoldDB" id="A0A256GZ55"/>
<proteinExistence type="predicted"/>
<comment type="caution">
    <text evidence="1">The sequence shown here is derived from an EMBL/GenBank/DDBJ whole genome shotgun (WGS) entry which is preliminary data.</text>
</comment>
<dbReference type="Proteomes" id="UP000216363">
    <property type="component" value="Unassembled WGS sequence"/>
</dbReference>
<evidence type="ECO:0000313" key="2">
    <source>
        <dbReference type="Proteomes" id="UP000216363"/>
    </source>
</evidence>
<protein>
    <submittedName>
        <fullName evidence="1">Uncharacterized protein</fullName>
    </submittedName>
</protein>